<comment type="caution">
    <text evidence="8">The sequence shown here is derived from an EMBL/GenBank/DDBJ whole genome shotgun (WGS) entry which is preliminary data.</text>
</comment>
<dbReference type="Proteomes" id="UP001150569">
    <property type="component" value="Unassembled WGS sequence"/>
</dbReference>
<protein>
    <recommendedName>
        <fullName evidence="10">FAD/NAD(P)-binding domain-containing protein</fullName>
    </recommendedName>
</protein>
<evidence type="ECO:0000256" key="2">
    <source>
        <dbReference type="ARBA" id="ARBA00022630"/>
    </source>
</evidence>
<accession>A0A9W8ACK6</accession>
<sequence length="475" mass="52963">MLSRTFTSPLTAGPRAHLRSPVATRRLLHALAPRVVVLGSGWAGFEILRDLDKRRYDVTVVSPRNYFVFTPLLASTSVGTLEFRCITEPVRSRGDNFKFYEATADRIDLDNRAVLCSSTVEGVPGQFAIPYDKLVVTVGARSNTFDIPGVREHAFFLKDVPDARRIRQRVLDCFEWASQPNVSPAEQSRILHFAVVGGGPTGVEFAAELSDFVRDDLRRVYPHLMDRVTLTVYDVAPTLLGTFDRNLAAYADARFRRQGIRVRTRTAIAGVTARELILADQRREPYGLLVWATGLTATPLVTSLGDRAAHDPRSGRILCDDRLRVLGPDRRTPLPDVFALGDCATLANHGLPATAQVAKQQGIYLSRVLNRLGRATDWTVDDEQPFTYRHLGSMAYLGGWKAIVDLQKPGAPASAPKRTAGGNGLRLADYIGEGRLAWLFWRTSYFTMSVSPKNKILIPVYWFLTWVFGRDISRF</sequence>
<dbReference type="EMBL" id="JANBPT010000169">
    <property type="protein sequence ID" value="KAJ1926438.1"/>
    <property type="molecule type" value="Genomic_DNA"/>
</dbReference>
<dbReference type="OrthoDB" id="3244603at2759"/>
<dbReference type="Pfam" id="PF07992">
    <property type="entry name" value="Pyr_redox_2"/>
    <property type="match status" value="1"/>
</dbReference>
<evidence type="ECO:0008006" key="10">
    <source>
        <dbReference type="Google" id="ProtNLM"/>
    </source>
</evidence>
<proteinExistence type="inferred from homology"/>
<feature type="domain" description="FAD/NAD(P)-binding" evidence="6">
    <location>
        <begin position="34"/>
        <end position="362"/>
    </location>
</feature>
<dbReference type="PANTHER" id="PTHR43706:SF17">
    <property type="entry name" value="NADH DEHYDROGENASE (EUROFUNG)"/>
    <property type="match status" value="1"/>
</dbReference>
<keyword evidence="9" id="KW-1185">Reference proteome</keyword>
<evidence type="ECO:0000256" key="5">
    <source>
        <dbReference type="ARBA" id="ARBA00023027"/>
    </source>
</evidence>
<dbReference type="Pfam" id="PF22366">
    <property type="entry name" value="NDH2_C"/>
    <property type="match status" value="1"/>
</dbReference>
<evidence type="ECO:0000256" key="3">
    <source>
        <dbReference type="ARBA" id="ARBA00022827"/>
    </source>
</evidence>
<name>A0A9W8ACK6_9FUNG</name>
<dbReference type="InterPro" id="IPR023753">
    <property type="entry name" value="FAD/NAD-binding_dom"/>
</dbReference>
<gene>
    <name evidence="8" type="ORF">IWQ60_003784</name>
</gene>
<keyword evidence="4" id="KW-0560">Oxidoreductase</keyword>
<dbReference type="Gene3D" id="3.50.50.100">
    <property type="match status" value="1"/>
</dbReference>
<dbReference type="GO" id="GO:0005739">
    <property type="term" value="C:mitochondrion"/>
    <property type="evidence" value="ECO:0007669"/>
    <property type="project" value="UniProtKB-ARBA"/>
</dbReference>
<dbReference type="AlphaFoldDB" id="A0A9W8ACK6"/>
<keyword evidence="5" id="KW-0520">NAD</keyword>
<evidence type="ECO:0000313" key="9">
    <source>
        <dbReference type="Proteomes" id="UP001150569"/>
    </source>
</evidence>
<comment type="similarity">
    <text evidence="1">Belongs to the NADH dehydrogenase family.</text>
</comment>
<dbReference type="InterPro" id="IPR054585">
    <property type="entry name" value="NDH2-like_C"/>
</dbReference>
<feature type="domain" description="External alternative NADH-ubiquinone oxidoreductase-like C-terminal" evidence="7">
    <location>
        <begin position="390"/>
        <end position="471"/>
    </location>
</feature>
<evidence type="ECO:0000259" key="6">
    <source>
        <dbReference type="Pfam" id="PF07992"/>
    </source>
</evidence>
<dbReference type="InterPro" id="IPR036188">
    <property type="entry name" value="FAD/NAD-bd_sf"/>
</dbReference>
<organism evidence="8 9">
    <name type="scientific">Tieghemiomyces parasiticus</name>
    <dbReference type="NCBI Taxonomy" id="78921"/>
    <lineage>
        <taxon>Eukaryota</taxon>
        <taxon>Fungi</taxon>
        <taxon>Fungi incertae sedis</taxon>
        <taxon>Zoopagomycota</taxon>
        <taxon>Kickxellomycotina</taxon>
        <taxon>Dimargaritomycetes</taxon>
        <taxon>Dimargaritales</taxon>
        <taxon>Dimargaritaceae</taxon>
        <taxon>Tieghemiomyces</taxon>
    </lineage>
</organism>
<dbReference type="InterPro" id="IPR045024">
    <property type="entry name" value="NDH-2"/>
</dbReference>
<dbReference type="PRINTS" id="PR00469">
    <property type="entry name" value="PNDRDTASEII"/>
</dbReference>
<evidence type="ECO:0000313" key="8">
    <source>
        <dbReference type="EMBL" id="KAJ1926438.1"/>
    </source>
</evidence>
<dbReference type="SUPFAM" id="SSF51905">
    <property type="entry name" value="FAD/NAD(P)-binding domain"/>
    <property type="match status" value="2"/>
</dbReference>
<keyword evidence="2" id="KW-0285">Flavoprotein</keyword>
<evidence type="ECO:0000256" key="1">
    <source>
        <dbReference type="ARBA" id="ARBA00005272"/>
    </source>
</evidence>
<keyword evidence="3" id="KW-0274">FAD</keyword>
<dbReference type="PANTHER" id="PTHR43706">
    <property type="entry name" value="NADH DEHYDROGENASE"/>
    <property type="match status" value="1"/>
</dbReference>
<evidence type="ECO:0000256" key="4">
    <source>
        <dbReference type="ARBA" id="ARBA00023002"/>
    </source>
</evidence>
<dbReference type="PRINTS" id="PR00368">
    <property type="entry name" value="FADPNR"/>
</dbReference>
<evidence type="ECO:0000259" key="7">
    <source>
        <dbReference type="Pfam" id="PF22366"/>
    </source>
</evidence>
<reference evidence="8" key="1">
    <citation type="submission" date="2022-07" db="EMBL/GenBank/DDBJ databases">
        <title>Phylogenomic reconstructions and comparative analyses of Kickxellomycotina fungi.</title>
        <authorList>
            <person name="Reynolds N.K."/>
            <person name="Stajich J.E."/>
            <person name="Barry K."/>
            <person name="Grigoriev I.V."/>
            <person name="Crous P."/>
            <person name="Smith M.E."/>
        </authorList>
    </citation>
    <scope>NUCLEOTIDE SEQUENCE</scope>
    <source>
        <strain evidence="8">RSA 861</strain>
    </source>
</reference>
<dbReference type="GO" id="GO:0003954">
    <property type="term" value="F:NADH dehydrogenase activity"/>
    <property type="evidence" value="ECO:0007669"/>
    <property type="project" value="InterPro"/>
</dbReference>